<dbReference type="Proteomes" id="UP000823775">
    <property type="component" value="Unassembled WGS sequence"/>
</dbReference>
<keyword evidence="3" id="KW-1185">Reference proteome</keyword>
<evidence type="ECO:0000256" key="1">
    <source>
        <dbReference type="SAM" id="Phobius"/>
    </source>
</evidence>
<evidence type="ECO:0000313" key="3">
    <source>
        <dbReference type="Proteomes" id="UP000823775"/>
    </source>
</evidence>
<feature type="transmembrane region" description="Helical" evidence="1">
    <location>
        <begin position="6"/>
        <end position="29"/>
    </location>
</feature>
<proteinExistence type="predicted"/>
<dbReference type="EMBL" id="JACEIK010008473">
    <property type="protein sequence ID" value="MCE3051379.1"/>
    <property type="molecule type" value="Genomic_DNA"/>
</dbReference>
<evidence type="ECO:0000313" key="2">
    <source>
        <dbReference type="EMBL" id="MCE3051379.1"/>
    </source>
</evidence>
<keyword evidence="1" id="KW-1133">Transmembrane helix</keyword>
<protein>
    <submittedName>
        <fullName evidence="2">Uncharacterized protein</fullName>
    </submittedName>
</protein>
<organism evidence="2 3">
    <name type="scientific">Datura stramonium</name>
    <name type="common">Jimsonweed</name>
    <name type="synonym">Common thornapple</name>
    <dbReference type="NCBI Taxonomy" id="4076"/>
    <lineage>
        <taxon>Eukaryota</taxon>
        <taxon>Viridiplantae</taxon>
        <taxon>Streptophyta</taxon>
        <taxon>Embryophyta</taxon>
        <taxon>Tracheophyta</taxon>
        <taxon>Spermatophyta</taxon>
        <taxon>Magnoliopsida</taxon>
        <taxon>eudicotyledons</taxon>
        <taxon>Gunneridae</taxon>
        <taxon>Pentapetalae</taxon>
        <taxon>asterids</taxon>
        <taxon>lamiids</taxon>
        <taxon>Solanales</taxon>
        <taxon>Solanaceae</taxon>
        <taxon>Solanoideae</taxon>
        <taxon>Datureae</taxon>
        <taxon>Datura</taxon>
    </lineage>
</organism>
<sequence length="81" mass="9143">FLLFSTWFAWGELWVLFGSFPLALSVWLLESLEADSAEDDDTTIPLGRGVGLSIKTRRLKGYLGPSPKMVRLEMGWLQMPP</sequence>
<comment type="caution">
    <text evidence="2">The sequence shown here is derived from an EMBL/GenBank/DDBJ whole genome shotgun (WGS) entry which is preliminary data.</text>
</comment>
<feature type="non-terminal residue" evidence="2">
    <location>
        <position position="1"/>
    </location>
</feature>
<keyword evidence="1" id="KW-0812">Transmembrane</keyword>
<name>A0ABS8WQD3_DATST</name>
<gene>
    <name evidence="2" type="ORF">HAX54_049671</name>
</gene>
<accession>A0ABS8WQD3</accession>
<reference evidence="2 3" key="1">
    <citation type="journal article" date="2021" name="BMC Genomics">
        <title>Datura genome reveals duplications of psychoactive alkaloid biosynthetic genes and high mutation rate following tissue culture.</title>
        <authorList>
            <person name="Rajewski A."/>
            <person name="Carter-House D."/>
            <person name="Stajich J."/>
            <person name="Litt A."/>
        </authorList>
    </citation>
    <scope>NUCLEOTIDE SEQUENCE [LARGE SCALE GENOMIC DNA]</scope>
    <source>
        <strain evidence="2">AR-01</strain>
    </source>
</reference>
<keyword evidence="1" id="KW-0472">Membrane</keyword>